<protein>
    <submittedName>
        <fullName evidence="1">Glycosyltransferase family 2 protein</fullName>
    </submittedName>
</protein>
<dbReference type="PANTHER" id="PTHR43179">
    <property type="entry name" value="RHAMNOSYLTRANSFERASE WBBL"/>
    <property type="match status" value="1"/>
</dbReference>
<dbReference type="Proteomes" id="UP001432128">
    <property type="component" value="Chromosome"/>
</dbReference>
<dbReference type="PANTHER" id="PTHR43179:SF11">
    <property type="entry name" value="GLYCOSYL TRANSFERASE"/>
    <property type="match status" value="1"/>
</dbReference>
<evidence type="ECO:0000313" key="1">
    <source>
        <dbReference type="EMBL" id="WUM21598.1"/>
    </source>
</evidence>
<dbReference type="KEGG" id="whr:OG579_07420"/>
<dbReference type="AlphaFoldDB" id="A0AAU4K6M2"/>
<dbReference type="RefSeq" id="WP_408068761.1">
    <property type="nucleotide sequence ID" value="NZ_CP108021.1"/>
</dbReference>
<accession>A0AAU4K6M2</accession>
<proteinExistence type="predicted"/>
<dbReference type="Gene3D" id="3.90.550.10">
    <property type="entry name" value="Spore Coat Polysaccharide Biosynthesis Protein SpsA, Chain A"/>
    <property type="match status" value="1"/>
</dbReference>
<dbReference type="SUPFAM" id="SSF53448">
    <property type="entry name" value="Nucleotide-diphospho-sugar transferases"/>
    <property type="match status" value="1"/>
</dbReference>
<sequence>MTVPVYGQIEYTHALVEDLEQEKADYLIVDNKGDYEPVGDERVVTPGHNTGWAGGSNLGLRTAFVEGYDAAMTLNNDVRLSHGYFDGLLDDRLPSDAGAVVGLYDDAGAHPALLADYEGPAQDYTPRDAYRRLPAVDGTALMLTRDAFVATGGLDERSFGRFGWGADLDLCMRLRAAGFGIYATERSFLNHFGRKTADAVAGRRRYQFFGGKEMARGLKKLYGNKWRNDVVTQRFEVRSLDDHSVLRTETPRMVFKADPVPAGAH</sequence>
<gene>
    <name evidence="1" type="ORF">OG579_07420</name>
</gene>
<name>A0AAU4K6M2_9NOCA</name>
<evidence type="ECO:0000313" key="2">
    <source>
        <dbReference type="Proteomes" id="UP001432128"/>
    </source>
</evidence>
<keyword evidence="2" id="KW-1185">Reference proteome</keyword>
<dbReference type="EMBL" id="CP108021">
    <property type="protein sequence ID" value="WUM21598.1"/>
    <property type="molecule type" value="Genomic_DNA"/>
</dbReference>
<organism evidence="1 2">
    <name type="scientific">Williamsia herbipolensis</name>
    <dbReference type="NCBI Taxonomy" id="1603258"/>
    <lineage>
        <taxon>Bacteria</taxon>
        <taxon>Bacillati</taxon>
        <taxon>Actinomycetota</taxon>
        <taxon>Actinomycetes</taxon>
        <taxon>Mycobacteriales</taxon>
        <taxon>Nocardiaceae</taxon>
        <taxon>Williamsia</taxon>
    </lineage>
</organism>
<reference evidence="1 2" key="1">
    <citation type="submission" date="2022-10" db="EMBL/GenBank/DDBJ databases">
        <title>The complete genomes of actinobacterial strains from the NBC collection.</title>
        <authorList>
            <person name="Joergensen T.S."/>
            <person name="Alvarez Arevalo M."/>
            <person name="Sterndorff E.B."/>
            <person name="Faurdal D."/>
            <person name="Vuksanovic O."/>
            <person name="Mourched A.-S."/>
            <person name="Charusanti P."/>
            <person name="Shaw S."/>
            <person name="Blin K."/>
            <person name="Weber T."/>
        </authorList>
    </citation>
    <scope>NUCLEOTIDE SEQUENCE [LARGE SCALE GENOMIC DNA]</scope>
    <source>
        <strain evidence="1 2">NBC_00319</strain>
    </source>
</reference>
<dbReference type="InterPro" id="IPR029044">
    <property type="entry name" value="Nucleotide-diphossugar_trans"/>
</dbReference>